<protein>
    <recommendedName>
        <fullName evidence="4">Spore cortex biosynthesis protein YabQ</fullName>
    </recommendedName>
</protein>
<keyword evidence="1" id="KW-0812">Transmembrane</keyword>
<proteinExistence type="predicted"/>
<dbReference type="AlphaFoldDB" id="A0A1W1WA75"/>
<organism evidence="2 3">
    <name type="scientific">Sulfobacillus thermosulfidooxidans (strain DSM 9293 / VKM B-1269 / AT-1)</name>
    <dbReference type="NCBI Taxonomy" id="929705"/>
    <lineage>
        <taxon>Bacteria</taxon>
        <taxon>Bacillati</taxon>
        <taxon>Bacillota</taxon>
        <taxon>Clostridia</taxon>
        <taxon>Eubacteriales</taxon>
        <taxon>Clostridiales Family XVII. Incertae Sedis</taxon>
        <taxon>Sulfobacillus</taxon>
    </lineage>
</organism>
<dbReference type="STRING" id="28034.BFX07_09530"/>
<dbReference type="RefSeq" id="WP_020374311.1">
    <property type="nucleotide sequence ID" value="NZ_FWWY01000001.1"/>
</dbReference>
<feature type="transmembrane region" description="Helical" evidence="1">
    <location>
        <begin position="66"/>
        <end position="84"/>
    </location>
</feature>
<gene>
    <name evidence="2" type="ORF">SAMN00768000_0958</name>
</gene>
<evidence type="ECO:0008006" key="4">
    <source>
        <dbReference type="Google" id="ProtNLM"/>
    </source>
</evidence>
<feature type="transmembrane region" description="Helical" evidence="1">
    <location>
        <begin position="40"/>
        <end position="60"/>
    </location>
</feature>
<keyword evidence="1" id="KW-0472">Membrane</keyword>
<reference evidence="3" key="1">
    <citation type="submission" date="2017-04" db="EMBL/GenBank/DDBJ databases">
        <authorList>
            <person name="Varghese N."/>
            <person name="Submissions S."/>
        </authorList>
    </citation>
    <scope>NUCLEOTIDE SEQUENCE [LARGE SCALE GENOMIC DNA]</scope>
    <source>
        <strain evidence="3">DSM 9293</strain>
    </source>
</reference>
<dbReference type="InterPro" id="IPR019074">
    <property type="entry name" value="YabQ"/>
</dbReference>
<name>A0A1W1WA75_SULTA</name>
<dbReference type="OrthoDB" id="2084365at2"/>
<keyword evidence="3" id="KW-1185">Reference proteome</keyword>
<dbReference type="EMBL" id="FWWY01000001">
    <property type="protein sequence ID" value="SMC03184.1"/>
    <property type="molecule type" value="Genomic_DNA"/>
</dbReference>
<sequence length="150" mass="17467">MMSPEFTIAAWLLAGISLGLLSTIYGAMRTQWHIWNVIGHFLDWLWFVIAALLILVVYLWTDWGVFHAWSLLVIALGYGLWVWLAAPTTFGWISRILFVEARMVFYVTFPFRWFLRTLITPFHHMLRSAHQKILAPKKKPPSPPPNSPEM</sequence>
<accession>A0A1W1WA75</accession>
<feature type="transmembrane region" description="Helical" evidence="1">
    <location>
        <begin position="6"/>
        <end position="28"/>
    </location>
</feature>
<dbReference type="NCBIfam" id="TIGR02893">
    <property type="entry name" value="spore_yabQ"/>
    <property type="match status" value="1"/>
</dbReference>
<evidence type="ECO:0000313" key="3">
    <source>
        <dbReference type="Proteomes" id="UP000192660"/>
    </source>
</evidence>
<dbReference type="Proteomes" id="UP000192660">
    <property type="component" value="Unassembled WGS sequence"/>
</dbReference>
<evidence type="ECO:0000256" key="1">
    <source>
        <dbReference type="SAM" id="Phobius"/>
    </source>
</evidence>
<keyword evidence="1" id="KW-1133">Transmembrane helix</keyword>
<evidence type="ECO:0000313" key="2">
    <source>
        <dbReference type="EMBL" id="SMC03184.1"/>
    </source>
</evidence>